<evidence type="ECO:0000256" key="3">
    <source>
        <dbReference type="ARBA" id="ARBA00023274"/>
    </source>
</evidence>
<name>A0AAD5RF28_9PEZI</name>
<sequence length="251" mass="26707">MSPPPSCRLLARGLLSNATSMPPRAAPTISSRPFTTSPSHSALPDDSNPGGRSSSTNSSTPSSSNSSNPTASFSYAQRLVQQAIAGKPAPASLSNTASTSASAVFDPSGADSNPDASKQEGEKPMDYYRPFKMSVYAHRQNTHITVSKPNGDAIISLSCGNIGFKKSNRKKFDSAYQLAAFVMDSLYRDGWHLKINAIELTLRGFGQGREAVTKALTGYEGRLLKSKFISVADATKIKFGGTRSPNPRRLG</sequence>
<feature type="compositionally biased region" description="Low complexity" evidence="4">
    <location>
        <begin position="47"/>
        <end position="74"/>
    </location>
</feature>
<evidence type="ECO:0000313" key="5">
    <source>
        <dbReference type="EMBL" id="KAJ2891177.1"/>
    </source>
</evidence>
<dbReference type="GO" id="GO:0003735">
    <property type="term" value="F:structural constituent of ribosome"/>
    <property type="evidence" value="ECO:0007669"/>
    <property type="project" value="InterPro"/>
</dbReference>
<evidence type="ECO:0000256" key="1">
    <source>
        <dbReference type="ARBA" id="ARBA00006194"/>
    </source>
</evidence>
<feature type="region of interest" description="Disordered" evidence="4">
    <location>
        <begin position="17"/>
        <end position="74"/>
    </location>
</feature>
<feature type="compositionally biased region" description="Low complexity" evidence="4">
    <location>
        <begin position="88"/>
        <end position="103"/>
    </location>
</feature>
<dbReference type="GO" id="GO:1990904">
    <property type="term" value="C:ribonucleoprotein complex"/>
    <property type="evidence" value="ECO:0007669"/>
    <property type="project" value="UniProtKB-KW"/>
</dbReference>
<evidence type="ECO:0000256" key="4">
    <source>
        <dbReference type="SAM" id="MobiDB-lite"/>
    </source>
</evidence>
<feature type="compositionally biased region" description="Polar residues" evidence="4">
    <location>
        <begin position="28"/>
        <end position="40"/>
    </location>
</feature>
<protein>
    <recommendedName>
        <fullName evidence="7">Ribosomal protein S11</fullName>
    </recommendedName>
</protein>
<comment type="similarity">
    <text evidence="1">Belongs to the universal ribosomal protein uS11 family.</text>
</comment>
<dbReference type="InterPro" id="IPR001971">
    <property type="entry name" value="Ribosomal_uS11"/>
</dbReference>
<dbReference type="HAMAP" id="MF_01310">
    <property type="entry name" value="Ribosomal_uS11"/>
    <property type="match status" value="1"/>
</dbReference>
<keyword evidence="3" id="KW-0687">Ribonucleoprotein</keyword>
<comment type="caution">
    <text evidence="5">The sequence shown here is derived from an EMBL/GenBank/DDBJ whole genome shotgun (WGS) entry which is preliminary data.</text>
</comment>
<organism evidence="5 6">
    <name type="scientific">Zalerion maritima</name>
    <dbReference type="NCBI Taxonomy" id="339359"/>
    <lineage>
        <taxon>Eukaryota</taxon>
        <taxon>Fungi</taxon>
        <taxon>Dikarya</taxon>
        <taxon>Ascomycota</taxon>
        <taxon>Pezizomycotina</taxon>
        <taxon>Sordariomycetes</taxon>
        <taxon>Lulworthiomycetidae</taxon>
        <taxon>Lulworthiales</taxon>
        <taxon>Lulworthiaceae</taxon>
        <taxon>Zalerion</taxon>
    </lineage>
</organism>
<feature type="region of interest" description="Disordered" evidence="4">
    <location>
        <begin position="86"/>
        <end position="123"/>
    </location>
</feature>
<gene>
    <name evidence="5" type="ORF">MKZ38_000774</name>
</gene>
<dbReference type="Gene3D" id="3.30.420.80">
    <property type="entry name" value="Ribosomal protein S11"/>
    <property type="match status" value="1"/>
</dbReference>
<dbReference type="GO" id="GO:0006412">
    <property type="term" value="P:translation"/>
    <property type="evidence" value="ECO:0007669"/>
    <property type="project" value="InterPro"/>
</dbReference>
<dbReference type="InterPro" id="IPR036967">
    <property type="entry name" value="Ribosomal_uS11_sf"/>
</dbReference>
<evidence type="ECO:0000256" key="2">
    <source>
        <dbReference type="ARBA" id="ARBA00022980"/>
    </source>
</evidence>
<evidence type="ECO:0008006" key="7">
    <source>
        <dbReference type="Google" id="ProtNLM"/>
    </source>
</evidence>
<proteinExistence type="inferred from homology"/>
<dbReference type="SUPFAM" id="SSF53137">
    <property type="entry name" value="Translational machinery components"/>
    <property type="match status" value="1"/>
</dbReference>
<dbReference type="AlphaFoldDB" id="A0AAD5RF28"/>
<dbReference type="EMBL" id="JAKWBI020001184">
    <property type="protein sequence ID" value="KAJ2891177.1"/>
    <property type="molecule type" value="Genomic_DNA"/>
</dbReference>
<reference evidence="5" key="1">
    <citation type="submission" date="2022-07" db="EMBL/GenBank/DDBJ databases">
        <title>Draft genome sequence of Zalerion maritima ATCC 34329, a (micro)plastics degrading marine fungus.</title>
        <authorList>
            <person name="Paco A."/>
            <person name="Goncalves M.F.M."/>
            <person name="Rocha-Santos T.A.P."/>
            <person name="Alves A."/>
        </authorList>
    </citation>
    <scope>NUCLEOTIDE SEQUENCE</scope>
    <source>
        <strain evidence="5">ATCC 34329</strain>
    </source>
</reference>
<dbReference type="Pfam" id="PF00411">
    <property type="entry name" value="Ribosomal_S11"/>
    <property type="match status" value="1"/>
</dbReference>
<dbReference type="Proteomes" id="UP001201980">
    <property type="component" value="Unassembled WGS sequence"/>
</dbReference>
<evidence type="ECO:0000313" key="6">
    <source>
        <dbReference type="Proteomes" id="UP001201980"/>
    </source>
</evidence>
<keyword evidence="2" id="KW-0689">Ribosomal protein</keyword>
<dbReference type="GO" id="GO:0005840">
    <property type="term" value="C:ribosome"/>
    <property type="evidence" value="ECO:0007669"/>
    <property type="project" value="UniProtKB-KW"/>
</dbReference>
<accession>A0AAD5RF28</accession>
<dbReference type="PANTHER" id="PTHR11759">
    <property type="entry name" value="40S RIBOSOMAL PROTEIN S14/30S RIBOSOMAL PROTEIN S11"/>
    <property type="match status" value="1"/>
</dbReference>
<keyword evidence="6" id="KW-1185">Reference proteome</keyword>